<evidence type="ECO:0000259" key="9">
    <source>
        <dbReference type="Pfam" id="PF02729"/>
    </source>
</evidence>
<dbReference type="EMBL" id="JACZDF010000004">
    <property type="protein sequence ID" value="MBD9699764.1"/>
    <property type="molecule type" value="Genomic_DNA"/>
</dbReference>
<dbReference type="GO" id="GO:0004585">
    <property type="term" value="F:ornithine carbamoyltransferase activity"/>
    <property type="evidence" value="ECO:0007669"/>
    <property type="project" value="UniProtKB-EC"/>
</dbReference>
<evidence type="ECO:0000256" key="1">
    <source>
        <dbReference type="ARBA" id="ARBA00004975"/>
    </source>
</evidence>
<keyword evidence="5 7" id="KW-0808">Transferase</keyword>
<keyword evidence="11" id="KW-1185">Reference proteome</keyword>
<feature type="binding site" evidence="7">
    <location>
        <position position="295"/>
    </location>
    <ligand>
        <name>carbamoyl phosphate</name>
        <dbReference type="ChEBI" id="CHEBI:58228"/>
    </ligand>
</feature>
<dbReference type="Pfam" id="PF02729">
    <property type="entry name" value="OTCace_N"/>
    <property type="match status" value="1"/>
</dbReference>
<evidence type="ECO:0000256" key="7">
    <source>
        <dbReference type="HAMAP-Rule" id="MF_01109"/>
    </source>
</evidence>
<evidence type="ECO:0000256" key="6">
    <source>
        <dbReference type="ARBA" id="ARBA00048772"/>
    </source>
</evidence>
<dbReference type="PROSITE" id="PS00097">
    <property type="entry name" value="CARBAMOYLTRANSFERASE"/>
    <property type="match status" value="1"/>
</dbReference>
<comment type="subcellular location">
    <subcellularLocation>
        <location evidence="7">Cytoplasm</location>
    </subcellularLocation>
</comment>
<proteinExistence type="inferred from homology"/>
<dbReference type="InterPro" id="IPR006132">
    <property type="entry name" value="Asp/Orn_carbamoyltranf_P-bd"/>
</dbReference>
<dbReference type="InterPro" id="IPR024904">
    <property type="entry name" value="OTCase_ArgI"/>
</dbReference>
<dbReference type="SUPFAM" id="SSF53671">
    <property type="entry name" value="Aspartate/ornithine carbamoyltransferase"/>
    <property type="match status" value="1"/>
</dbReference>
<dbReference type="PANTHER" id="PTHR45753:SF3">
    <property type="entry name" value="ORNITHINE TRANSCARBAMYLASE, MITOCHONDRIAL"/>
    <property type="match status" value="1"/>
</dbReference>
<dbReference type="InterPro" id="IPR036901">
    <property type="entry name" value="Asp/Orn_carbamoylTrfase_sf"/>
</dbReference>
<feature type="binding site" evidence="7">
    <location>
        <begin position="231"/>
        <end position="232"/>
    </location>
    <ligand>
        <name>L-ornithine</name>
        <dbReference type="ChEBI" id="CHEBI:46911"/>
    </ligand>
</feature>
<dbReference type="NCBIfam" id="TIGR00658">
    <property type="entry name" value="orni_carb_tr"/>
    <property type="match status" value="1"/>
</dbReference>
<dbReference type="InterPro" id="IPR006131">
    <property type="entry name" value="Asp_carbamoyltransf_Asp/Orn-bd"/>
</dbReference>
<evidence type="ECO:0000313" key="10">
    <source>
        <dbReference type="EMBL" id="MBD9699764.1"/>
    </source>
</evidence>
<evidence type="ECO:0000256" key="5">
    <source>
        <dbReference type="ARBA" id="ARBA00022679"/>
    </source>
</evidence>
<evidence type="ECO:0000256" key="3">
    <source>
        <dbReference type="ARBA" id="ARBA00013007"/>
    </source>
</evidence>
<dbReference type="NCBIfam" id="NF001986">
    <property type="entry name" value="PRK00779.1"/>
    <property type="match status" value="1"/>
</dbReference>
<dbReference type="Pfam" id="PF00185">
    <property type="entry name" value="OTCace"/>
    <property type="match status" value="1"/>
</dbReference>
<feature type="binding site" evidence="7">
    <location>
        <begin position="50"/>
        <end position="53"/>
    </location>
    <ligand>
        <name>carbamoyl phosphate</name>
        <dbReference type="ChEBI" id="CHEBI:58228"/>
    </ligand>
</feature>
<dbReference type="PANTHER" id="PTHR45753">
    <property type="entry name" value="ORNITHINE CARBAMOYLTRANSFERASE, MITOCHONDRIAL"/>
    <property type="match status" value="1"/>
</dbReference>
<feature type="binding site" evidence="7">
    <location>
        <begin position="128"/>
        <end position="131"/>
    </location>
    <ligand>
        <name>carbamoyl phosphate</name>
        <dbReference type="ChEBI" id="CHEBI:58228"/>
    </ligand>
</feature>
<evidence type="ECO:0000259" key="8">
    <source>
        <dbReference type="Pfam" id="PF00185"/>
    </source>
</evidence>
<dbReference type="Gene3D" id="3.40.50.1370">
    <property type="entry name" value="Aspartate/ornithine carbamoyltransferase"/>
    <property type="match status" value="2"/>
</dbReference>
<dbReference type="HAMAP" id="MF_01109">
    <property type="entry name" value="OTCase"/>
    <property type="match status" value="1"/>
</dbReference>
<dbReference type="EC" id="2.1.3.3" evidence="3 7"/>
<sequence>MTRHFLRDDDLTPAEQREVIELALEFHSDRFLRTPLKGPRAVAVIFDKPSTRTRVSFSVGVAELGGYPLVIDAAGSQLGRGEPVADTARVLGRQAAAIVWRTFGQERVEEMAVHAGVPVVNALTDEFHPCQILADLMTVAQHRGGVDDLPGQTLAYVGDGANNMAHSYLLGGATAGMHVRIGTPEGFLPDAGVVADATRIAASTGGSVLVTSDPVAAVAGADAIATDTWVSMGQEDQQAQREAPFVPFALDAALLAHAQPDAIVLHCLPAYRGKEIAAEVLDGPQSVVWDEAENRLHAQKALLTWLLEHA</sequence>
<feature type="domain" description="Aspartate/ornithine carbamoyltransferase carbamoyl-P binding" evidence="9">
    <location>
        <begin position="3"/>
        <end position="140"/>
    </location>
</feature>
<dbReference type="PRINTS" id="PR00102">
    <property type="entry name" value="OTCASE"/>
</dbReference>
<name>A0ABR9DS71_9MICO</name>
<comment type="caution">
    <text evidence="10">The sequence shown here is derived from an EMBL/GenBank/DDBJ whole genome shotgun (WGS) entry which is preliminary data.</text>
</comment>
<dbReference type="InterPro" id="IPR002292">
    <property type="entry name" value="Orn/put_carbamltrans"/>
</dbReference>
<comment type="pathway">
    <text evidence="1">Amino-acid biosynthesis; L-arginine biosynthesis; L-arginine from L-ornithine and carbamoyl phosphate: step 1/3.</text>
</comment>
<feature type="domain" description="Aspartate/ornithine carbamoyltransferase Asp/Orn-binding" evidence="8">
    <location>
        <begin position="151"/>
        <end position="306"/>
    </location>
</feature>
<reference evidence="10 11" key="1">
    <citation type="submission" date="2020-09" db="EMBL/GenBank/DDBJ databases">
        <title>Flavimobilis rhizosphaerae sp. nov., isolated from rhizosphere soil of Spartina alterniflora.</title>
        <authorList>
            <person name="Hanqin C."/>
        </authorList>
    </citation>
    <scope>NUCLEOTIDE SEQUENCE [LARGE SCALE GENOMIC DNA]</scope>
    <source>
        <strain evidence="10 11">GY 10621</strain>
    </source>
</reference>
<feature type="binding site" evidence="7">
    <location>
        <position position="77"/>
    </location>
    <ligand>
        <name>carbamoyl phosphate</name>
        <dbReference type="ChEBI" id="CHEBI:58228"/>
    </ligand>
</feature>
<dbReference type="RefSeq" id="WP_192280072.1">
    <property type="nucleotide sequence ID" value="NZ_JACZDF010000004.1"/>
</dbReference>
<accession>A0ABR9DS71</accession>
<keyword evidence="7" id="KW-0963">Cytoplasm</keyword>
<feature type="binding site" evidence="7">
    <location>
        <begin position="267"/>
        <end position="268"/>
    </location>
    <ligand>
        <name>carbamoyl phosphate</name>
        <dbReference type="ChEBI" id="CHEBI:58228"/>
    </ligand>
</feature>
<evidence type="ECO:0000256" key="4">
    <source>
        <dbReference type="ARBA" id="ARBA00016634"/>
    </source>
</evidence>
<feature type="binding site" evidence="7">
    <location>
        <position position="227"/>
    </location>
    <ligand>
        <name>L-ornithine</name>
        <dbReference type="ChEBI" id="CHEBI:46911"/>
    </ligand>
</feature>
<feature type="binding site" evidence="7">
    <location>
        <position position="163"/>
    </location>
    <ligand>
        <name>L-ornithine</name>
        <dbReference type="ChEBI" id="CHEBI:46911"/>
    </ligand>
</feature>
<organism evidence="10 11">
    <name type="scientific">Flavimobilis rhizosphaerae</name>
    <dbReference type="NCBI Taxonomy" id="2775421"/>
    <lineage>
        <taxon>Bacteria</taxon>
        <taxon>Bacillati</taxon>
        <taxon>Actinomycetota</taxon>
        <taxon>Actinomycetes</taxon>
        <taxon>Micrococcales</taxon>
        <taxon>Jonesiaceae</taxon>
        <taxon>Flavimobilis</taxon>
    </lineage>
</organism>
<evidence type="ECO:0000256" key="2">
    <source>
        <dbReference type="ARBA" id="ARBA00007805"/>
    </source>
</evidence>
<protein>
    <recommendedName>
        <fullName evidence="4 7">Ornithine carbamoyltransferase</fullName>
        <shortName evidence="7">OTCase</shortName>
        <ecNumber evidence="3 7">2.1.3.3</ecNumber>
    </recommendedName>
</protein>
<dbReference type="PRINTS" id="PR00100">
    <property type="entry name" value="AOTCASE"/>
</dbReference>
<comment type="catalytic activity">
    <reaction evidence="6 7">
        <text>carbamoyl phosphate + L-ornithine = L-citrulline + phosphate + H(+)</text>
        <dbReference type="Rhea" id="RHEA:19513"/>
        <dbReference type="ChEBI" id="CHEBI:15378"/>
        <dbReference type="ChEBI" id="CHEBI:43474"/>
        <dbReference type="ChEBI" id="CHEBI:46911"/>
        <dbReference type="ChEBI" id="CHEBI:57743"/>
        <dbReference type="ChEBI" id="CHEBI:58228"/>
        <dbReference type="EC" id="2.1.3.3"/>
    </reaction>
</comment>
<evidence type="ECO:0000313" key="11">
    <source>
        <dbReference type="Proteomes" id="UP000642107"/>
    </source>
</evidence>
<feature type="binding site" evidence="7">
    <location>
        <position position="101"/>
    </location>
    <ligand>
        <name>carbamoyl phosphate</name>
        <dbReference type="ChEBI" id="CHEBI:58228"/>
    </ligand>
</feature>
<dbReference type="Proteomes" id="UP000642107">
    <property type="component" value="Unassembled WGS sequence"/>
</dbReference>
<comment type="similarity">
    <text evidence="2 7">Belongs to the aspartate/ornithine carbamoyltransferase superfamily. OTCase family.</text>
</comment>
<gene>
    <name evidence="10" type="primary">argF</name>
    <name evidence="10" type="ORF">IGS67_09710</name>
</gene>
<dbReference type="InterPro" id="IPR006130">
    <property type="entry name" value="Asp/Orn_carbamoylTrfase"/>
</dbReference>